<feature type="compositionally biased region" description="Basic and acidic residues" evidence="1">
    <location>
        <begin position="613"/>
        <end position="625"/>
    </location>
</feature>
<reference evidence="2" key="1">
    <citation type="submission" date="2021-02" db="EMBL/GenBank/DDBJ databases">
        <authorList>
            <person name="Nowell W R."/>
        </authorList>
    </citation>
    <scope>NUCLEOTIDE SEQUENCE</scope>
</reference>
<feature type="region of interest" description="Disordered" evidence="1">
    <location>
        <begin position="1"/>
        <end position="30"/>
    </location>
</feature>
<evidence type="ECO:0000313" key="2">
    <source>
        <dbReference type="EMBL" id="CAF1586660.1"/>
    </source>
</evidence>
<gene>
    <name evidence="2" type="ORF">QVE165_LOCUS50715</name>
</gene>
<comment type="caution">
    <text evidence="2">The sequence shown here is derived from an EMBL/GenBank/DDBJ whole genome shotgun (WGS) entry which is preliminary data.</text>
</comment>
<feature type="region of interest" description="Disordered" evidence="1">
    <location>
        <begin position="667"/>
        <end position="686"/>
    </location>
</feature>
<dbReference type="EMBL" id="CAJNOM010001022">
    <property type="protein sequence ID" value="CAF1586660.1"/>
    <property type="molecule type" value="Genomic_DNA"/>
</dbReference>
<protein>
    <submittedName>
        <fullName evidence="2">Uncharacterized protein</fullName>
    </submittedName>
</protein>
<evidence type="ECO:0000313" key="3">
    <source>
        <dbReference type="Proteomes" id="UP000663832"/>
    </source>
</evidence>
<dbReference type="SUPFAM" id="SSF48371">
    <property type="entry name" value="ARM repeat"/>
    <property type="match status" value="1"/>
</dbReference>
<dbReference type="OrthoDB" id="10029265at2759"/>
<accession>A0A815ZTM6</accession>
<proteinExistence type="predicted"/>
<evidence type="ECO:0000256" key="1">
    <source>
        <dbReference type="SAM" id="MobiDB-lite"/>
    </source>
</evidence>
<organism evidence="2 3">
    <name type="scientific">Adineta steineri</name>
    <dbReference type="NCBI Taxonomy" id="433720"/>
    <lineage>
        <taxon>Eukaryota</taxon>
        <taxon>Metazoa</taxon>
        <taxon>Spiralia</taxon>
        <taxon>Gnathifera</taxon>
        <taxon>Rotifera</taxon>
        <taxon>Eurotatoria</taxon>
        <taxon>Bdelloidea</taxon>
        <taxon>Adinetida</taxon>
        <taxon>Adinetidae</taxon>
        <taxon>Adineta</taxon>
    </lineage>
</organism>
<feature type="region of interest" description="Disordered" evidence="1">
    <location>
        <begin position="117"/>
        <end position="157"/>
    </location>
</feature>
<feature type="compositionally biased region" description="Acidic residues" evidence="1">
    <location>
        <begin position="119"/>
        <end position="129"/>
    </location>
</feature>
<dbReference type="Proteomes" id="UP000663832">
    <property type="component" value="Unassembled WGS sequence"/>
</dbReference>
<feature type="compositionally biased region" description="Basic residues" evidence="1">
    <location>
        <begin position="138"/>
        <end position="152"/>
    </location>
</feature>
<keyword evidence="3" id="KW-1185">Reference proteome</keyword>
<sequence length="1089" mass="125540">MIHARISSPRRSLSPKKRRTSSRKTSVGSAKIIQQTNEELKDPIPNNYSNFYKYGKGQVDINNILNNKKSYPIAPDAFIPNSSFRTVFKRKEIKPIEVKAFELRLDILKNLKNSNSNGEDNDEFVELTDPDIASKPTSGKKSKGNLISRKKAHNDPTSEDAIRNKYWNKDTLPDLFKRMENESWWLKAKEEKPNLFSFLIYLKEIIKLKQVISYESACYYVVEIFRIYGIESLFVNQILDILLSHMSIDENNVLNICTIRTIAQFMIERKDIIVQLLEYALNFQPDNIFRQEIINTIKFITDINDSDKIDLVLDNISAVYDYPEDNFSLKLIIENIKNTPKTVESDLINEEQEEENNDIHPLLKKISKERWFPQEKVLITVDYILDVIIIKLSDASKTLLKTLTTHLIQLNRVIGYSKEQFDRVSDIFILLLSHDEADYRLIAATNLANLNTETKTIVIALLNSYINDSRILVRTECCDTLKILTGIVSDTILKDCADDILLLQDFPEENFSLQNYLQEKNRVPTPLESMDESLLLLPVDEPISTEQNININQIDKNEDNTFIVNSRSSSPQTSKRPSITNRFSLPRLSQSNNFTARSSLIPPLTPTQPVNINEKRSSIPLDKRYSQQKSHSISSIKSTISVQISKKRSSLLSNTCNSYVIENNNIDQNEDDESSQSNFSSPSQTILNDDSIDTIIEEHKQTVGFYRMIPNRRILIPHKITMDNIFGDESHIMINQHFSQAHPINLHSFRSRFDLTNTMSLLDFNHNQQYLHEIESIQLLSSLVIRSIQIHRHYDKFVPGLFSANFTNLLNISQMQLNSSANMNMSTKLPPIIHQRPTSRQYAHIQSNAEARAIREGINIYKAQYMEGILSNLRKTHKEQTKTTLTSSSSHLSNSKQNDITHAWLLINLLKSHGIFYSESYLQKIIQFYPKFLPLLHTKIPQHRIYTIWNDPIMKQIASILGHKQNEISVKSYTESLVPLTNDEYSLNSFDYLSSIHHDDSKKKFVPSIRGSKMNISRQVLKSCFEDMEMNSIISSNNSIRGENRSKLYKGRVDIHSMLDQKESVKNRSQQMTKTSGFLPIIVRAPMCH</sequence>
<feature type="region of interest" description="Disordered" evidence="1">
    <location>
        <begin position="597"/>
        <end position="632"/>
    </location>
</feature>
<dbReference type="AlphaFoldDB" id="A0A815ZTM6"/>
<dbReference type="InterPro" id="IPR016024">
    <property type="entry name" value="ARM-type_fold"/>
</dbReference>
<name>A0A815ZTM6_9BILA</name>
<feature type="compositionally biased region" description="Basic residues" evidence="1">
    <location>
        <begin position="13"/>
        <end position="22"/>
    </location>
</feature>
<feature type="compositionally biased region" description="Low complexity" evidence="1">
    <location>
        <begin position="675"/>
        <end position="684"/>
    </location>
</feature>